<reference evidence="2 3" key="2">
    <citation type="submission" date="2024-07" db="EMBL/GenBank/DDBJ databases">
        <authorList>
            <person name="Akdeniz Z."/>
        </authorList>
    </citation>
    <scope>NUCLEOTIDE SEQUENCE [LARGE SCALE GENOMIC DNA]</scope>
</reference>
<evidence type="ECO:0000313" key="3">
    <source>
        <dbReference type="Proteomes" id="UP001642409"/>
    </source>
</evidence>
<protein>
    <submittedName>
        <fullName evidence="2">Hypothetical_protein</fullName>
    </submittedName>
</protein>
<gene>
    <name evidence="2" type="ORF">HINF_LOCUS20993</name>
    <name evidence="1" type="ORF">HINF_LOCUS50864</name>
</gene>
<proteinExistence type="predicted"/>
<keyword evidence="3" id="KW-1185">Reference proteome</keyword>
<accession>A0AA86UPM0</accession>
<comment type="caution">
    <text evidence="1">The sequence shown here is derived from an EMBL/GenBank/DDBJ whole genome shotgun (WGS) entry which is preliminary data.</text>
</comment>
<dbReference type="EMBL" id="CATOUU010000967">
    <property type="protein sequence ID" value="CAI9963219.1"/>
    <property type="molecule type" value="Genomic_DNA"/>
</dbReference>
<dbReference type="Proteomes" id="UP001642409">
    <property type="component" value="Unassembled WGS sequence"/>
</dbReference>
<evidence type="ECO:0000313" key="2">
    <source>
        <dbReference type="EMBL" id="CAL6008183.1"/>
    </source>
</evidence>
<dbReference type="AlphaFoldDB" id="A0AA86UPM0"/>
<sequence length="102" mass="11705">MLIYLQIRQFQINFSVNISANQIYPCKHVQACREKQRQKIISGALSSKTRTVFACLCVFRHAKTRQNAPQQQTNQITDIKFQPLLIFLDIHLAMATVIKSGV</sequence>
<evidence type="ECO:0000313" key="1">
    <source>
        <dbReference type="EMBL" id="CAI9963219.1"/>
    </source>
</evidence>
<name>A0AA86UPM0_9EUKA</name>
<dbReference type="EMBL" id="CAXDID020000057">
    <property type="protein sequence ID" value="CAL6008183.1"/>
    <property type="molecule type" value="Genomic_DNA"/>
</dbReference>
<organism evidence="1">
    <name type="scientific">Hexamita inflata</name>
    <dbReference type="NCBI Taxonomy" id="28002"/>
    <lineage>
        <taxon>Eukaryota</taxon>
        <taxon>Metamonada</taxon>
        <taxon>Diplomonadida</taxon>
        <taxon>Hexamitidae</taxon>
        <taxon>Hexamitinae</taxon>
        <taxon>Hexamita</taxon>
    </lineage>
</organism>
<reference evidence="1" key="1">
    <citation type="submission" date="2023-06" db="EMBL/GenBank/DDBJ databases">
        <authorList>
            <person name="Kurt Z."/>
        </authorList>
    </citation>
    <scope>NUCLEOTIDE SEQUENCE</scope>
</reference>